<keyword evidence="4" id="KW-1185">Reference proteome</keyword>
<evidence type="ECO:0000256" key="2">
    <source>
        <dbReference type="SAM" id="SignalP"/>
    </source>
</evidence>
<evidence type="ECO:0000313" key="3">
    <source>
        <dbReference type="EMBL" id="TWX68743.1"/>
    </source>
</evidence>
<dbReference type="RefSeq" id="WP_146786952.1">
    <property type="nucleotide sequence ID" value="NZ_VOLT01000004.1"/>
</dbReference>
<dbReference type="EMBL" id="VOLT01000004">
    <property type="protein sequence ID" value="TWX68743.1"/>
    <property type="molecule type" value="Genomic_DNA"/>
</dbReference>
<feature type="signal peptide" evidence="2">
    <location>
        <begin position="1"/>
        <end position="23"/>
    </location>
</feature>
<evidence type="ECO:0000256" key="1">
    <source>
        <dbReference type="SAM" id="Phobius"/>
    </source>
</evidence>
<name>A0A5C6QJ09_9GAMM</name>
<evidence type="ECO:0000313" key="4">
    <source>
        <dbReference type="Proteomes" id="UP000321822"/>
    </source>
</evidence>
<keyword evidence="2" id="KW-0732">Signal</keyword>
<proteinExistence type="predicted"/>
<reference evidence="3 4" key="1">
    <citation type="submission" date="2019-07" db="EMBL/GenBank/DDBJ databases">
        <title>Genomes of sea-ice associated Colwellia species.</title>
        <authorList>
            <person name="Bowman J.P."/>
        </authorList>
    </citation>
    <scope>NUCLEOTIDE SEQUENCE [LARGE SCALE GENOMIC DNA]</scope>
    <source>
        <strain evidence="3 4">ACAM 459</strain>
    </source>
</reference>
<feature type="transmembrane region" description="Helical" evidence="1">
    <location>
        <begin position="60"/>
        <end position="80"/>
    </location>
</feature>
<accession>A0A5C6QJ09</accession>
<feature type="transmembrane region" description="Helical" evidence="1">
    <location>
        <begin position="123"/>
        <end position="144"/>
    </location>
</feature>
<feature type="chain" id="PRO_5022984617" description="DUF998 domain-containing protein" evidence="2">
    <location>
        <begin position="24"/>
        <end position="151"/>
    </location>
</feature>
<comment type="caution">
    <text evidence="3">The sequence shown here is derived from an EMBL/GenBank/DDBJ whole genome shotgun (WGS) entry which is preliminary data.</text>
</comment>
<dbReference type="OrthoDB" id="5457135at2"/>
<keyword evidence="1" id="KW-1133">Transmembrane helix</keyword>
<dbReference type="Proteomes" id="UP000321822">
    <property type="component" value="Unassembled WGS sequence"/>
</dbReference>
<keyword evidence="1" id="KW-0812">Transmembrane</keyword>
<evidence type="ECO:0008006" key="5">
    <source>
        <dbReference type="Google" id="ProtNLM"/>
    </source>
</evidence>
<organism evidence="3 4">
    <name type="scientific">Colwellia demingiae</name>
    <dbReference type="NCBI Taxonomy" id="89401"/>
    <lineage>
        <taxon>Bacteria</taxon>
        <taxon>Pseudomonadati</taxon>
        <taxon>Pseudomonadota</taxon>
        <taxon>Gammaproteobacteria</taxon>
        <taxon>Alteromonadales</taxon>
        <taxon>Colwelliaceae</taxon>
        <taxon>Colwellia</taxon>
    </lineage>
</organism>
<keyword evidence="1" id="KW-0472">Membrane</keyword>
<dbReference type="AlphaFoldDB" id="A0A5C6QJ09"/>
<protein>
    <recommendedName>
        <fullName evidence="5">DUF998 domain-containing protein</fullName>
    </recommendedName>
</protein>
<sequence>MKRKIGVVLLVLAALIAMGTAAAHLSCIYLGPECYAAQMAPPPIVESAINGTYLAPIGTIFASAVFVILGLYALSGAGFTGKLIDKLPLVNYAIYSITTLCIIRGLLPLQLWLRHPEKVNDTVLYVGIVWLMTGLLYLVGYRICAKQHTSI</sequence>
<feature type="transmembrane region" description="Helical" evidence="1">
    <location>
        <begin position="92"/>
        <end position="111"/>
    </location>
</feature>
<gene>
    <name evidence="3" type="ORF">ESZ36_09725</name>
</gene>